<name>A0A8J4PJP4_9MYCE</name>
<proteinExistence type="predicted"/>
<protein>
    <recommendedName>
        <fullName evidence="1">DUF7743 domain-containing protein</fullName>
    </recommendedName>
</protein>
<dbReference type="EMBL" id="AJWJ01001189">
    <property type="protein sequence ID" value="KAF2068123.1"/>
    <property type="molecule type" value="Genomic_DNA"/>
</dbReference>
<evidence type="ECO:0000313" key="3">
    <source>
        <dbReference type="Proteomes" id="UP000695562"/>
    </source>
</evidence>
<keyword evidence="3" id="KW-1185">Reference proteome</keyword>
<reference evidence="2" key="1">
    <citation type="submission" date="2020-01" db="EMBL/GenBank/DDBJ databases">
        <title>Development of genomics and gene disruption for Polysphondylium violaceum indicates a role for the polyketide synthase stlB in stalk morphogenesis.</title>
        <authorList>
            <person name="Narita B."/>
            <person name="Kawabe Y."/>
            <person name="Kin K."/>
            <person name="Saito T."/>
            <person name="Gibbs R."/>
            <person name="Kuspa A."/>
            <person name="Muzny D."/>
            <person name="Queller D."/>
            <person name="Richards S."/>
            <person name="Strassman J."/>
            <person name="Sucgang R."/>
            <person name="Worley K."/>
            <person name="Schaap P."/>
        </authorList>
    </citation>
    <scope>NUCLEOTIDE SEQUENCE</scope>
    <source>
        <strain evidence="2">QSvi11</strain>
    </source>
</reference>
<feature type="domain" description="DUF7743" evidence="1">
    <location>
        <begin position="345"/>
        <end position="461"/>
    </location>
</feature>
<comment type="caution">
    <text evidence="2">The sequence shown here is derived from an EMBL/GenBank/DDBJ whole genome shotgun (WGS) entry which is preliminary data.</text>
</comment>
<accession>A0A8J4PJP4</accession>
<gene>
    <name evidence="2" type="ORF">CYY_010551</name>
</gene>
<sequence length="497" mass="56287">MSGADGIYPVNLNLNYPNGSYFDFGSILEQQCISPPALLSIKSFEETLKIPRIYPENNRMVYSIVIENIDRFLFIQPTDIDCGSGVYYCEIYGSNVFNQYDIFIDMKINTVSKDVVAPITAILKGNTNYQFTIIPPFNSSYVSPAVLSIKTLTEEMSPYLNNYYCINSENSPLKQFSFIGFSSASSMISDLNSMVFYQSSTMKNNLQWNHKVRGTNFQGFSVNNNQLSSSFPDSTNYVPYIDPFNYITLESFDLSTISTFNILTINANEVFNPKMNRLLGQGYGLFRSHRYIQYPMGFQGMTGKRYSFRFSFMISKYYKSDGRVFYGIYTSLVNQLQIGQADSATPDITPPVIVDLKYMPLENGMIHVICKVTDNLSGVVNIYFYDLSDNVITFMTLQNLVSGVSTDGSFEIVVNPLIYSTVAKVMILDAAGNSDEFYSSDIITLPYPPSWLYSAKILDQIQPLFTNQYKGLISIYQLTLIQFSENNLNLLQPKTIV</sequence>
<dbReference type="Proteomes" id="UP000695562">
    <property type="component" value="Unassembled WGS sequence"/>
</dbReference>
<dbReference type="AlphaFoldDB" id="A0A8J4PJP4"/>
<dbReference type="InterPro" id="IPR056645">
    <property type="entry name" value="DUF7743"/>
</dbReference>
<organism evidence="2 3">
    <name type="scientific">Polysphondylium violaceum</name>
    <dbReference type="NCBI Taxonomy" id="133409"/>
    <lineage>
        <taxon>Eukaryota</taxon>
        <taxon>Amoebozoa</taxon>
        <taxon>Evosea</taxon>
        <taxon>Eumycetozoa</taxon>
        <taxon>Dictyostelia</taxon>
        <taxon>Dictyosteliales</taxon>
        <taxon>Dictyosteliaceae</taxon>
        <taxon>Polysphondylium</taxon>
    </lineage>
</organism>
<evidence type="ECO:0000313" key="2">
    <source>
        <dbReference type="EMBL" id="KAF2068123.1"/>
    </source>
</evidence>
<feature type="non-terminal residue" evidence="2">
    <location>
        <position position="1"/>
    </location>
</feature>
<dbReference type="Pfam" id="PF24893">
    <property type="entry name" value="DUF7743"/>
    <property type="match status" value="1"/>
</dbReference>
<evidence type="ECO:0000259" key="1">
    <source>
        <dbReference type="Pfam" id="PF24893"/>
    </source>
</evidence>